<dbReference type="InterPro" id="IPR036388">
    <property type="entry name" value="WH-like_DNA-bd_sf"/>
</dbReference>
<dbReference type="Proteomes" id="UP000271380">
    <property type="component" value="Chromosome"/>
</dbReference>
<evidence type="ECO:0000313" key="4">
    <source>
        <dbReference type="Proteomes" id="UP000271380"/>
    </source>
</evidence>
<dbReference type="Pfam" id="PF00480">
    <property type="entry name" value="ROK"/>
    <property type="match status" value="1"/>
</dbReference>
<dbReference type="SUPFAM" id="SSF46785">
    <property type="entry name" value="Winged helix' DNA-binding domain"/>
    <property type="match status" value="1"/>
</dbReference>
<dbReference type="SUPFAM" id="SSF53067">
    <property type="entry name" value="Actin-like ATPase domain"/>
    <property type="match status" value="1"/>
</dbReference>
<dbReference type="PANTHER" id="PTHR18964:SF149">
    <property type="entry name" value="BIFUNCTIONAL UDP-N-ACETYLGLUCOSAMINE 2-EPIMERASE_N-ACETYLMANNOSAMINE KINASE"/>
    <property type="match status" value="1"/>
</dbReference>
<accession>A0AB38VRN7</accession>
<dbReference type="InterPro" id="IPR000835">
    <property type="entry name" value="HTH_MarR-typ"/>
</dbReference>
<dbReference type="EMBL" id="LR134377">
    <property type="protein sequence ID" value="VEH05492.1"/>
    <property type="molecule type" value="Genomic_DNA"/>
</dbReference>
<dbReference type="InterPro" id="IPR036390">
    <property type="entry name" value="WH_DNA-bd_sf"/>
</dbReference>
<gene>
    <name evidence="3" type="primary">cysR</name>
    <name evidence="3" type="ORF">NCTC949_00638</name>
</gene>
<organism evidence="3 4">
    <name type="scientific">Corynebacterium kutscheri</name>
    <dbReference type="NCBI Taxonomy" id="35755"/>
    <lineage>
        <taxon>Bacteria</taxon>
        <taxon>Bacillati</taxon>
        <taxon>Actinomycetota</taxon>
        <taxon>Actinomycetes</taxon>
        <taxon>Mycobacteriales</taxon>
        <taxon>Corynebacteriaceae</taxon>
        <taxon>Corynebacterium</taxon>
    </lineage>
</organism>
<comment type="similarity">
    <text evidence="1">Belongs to the ROK (NagC/XylR) family.</text>
</comment>
<dbReference type="InterPro" id="IPR000600">
    <property type="entry name" value="ROK"/>
</dbReference>
<sequence length="328" mass="35520">MSQLSGQLAFRRPSSPAAVCLHLIRHHQPVSRAFLMEHSHKSQPTITRAITALLAAELIQERPDLATTQGPGRPTIPVEFSQTPWVQIGVAIGTKSTYIGAYTTRGQVIREHMMDLTVAKISPTEFINHLVTAINSIVTIIGRPLSSLGVSTSGEVTPEGIVTADNLGWDQFNLAARIRQHINVPITVSSVVSAIAGAEQQLQTPSRSHRVLIFYVDDSVGAAVTGRYGVETVIFDQLDTLGDTAVKLANEVNPNIIVFAGSAFASSTDAQAISQALKRTQHRNIELRVIPTHKDNARAAARAVGMDRLIYDPLSMAKRMSVLTDPLE</sequence>
<dbReference type="RefSeq" id="WP_126316439.1">
    <property type="nucleotide sequence ID" value="NZ_LR134377.1"/>
</dbReference>
<evidence type="ECO:0000313" key="3">
    <source>
        <dbReference type="EMBL" id="VEH05492.1"/>
    </source>
</evidence>
<evidence type="ECO:0000259" key="2">
    <source>
        <dbReference type="Pfam" id="PF01047"/>
    </source>
</evidence>
<feature type="domain" description="HTH marR-type" evidence="2">
    <location>
        <begin position="16"/>
        <end position="64"/>
    </location>
</feature>
<dbReference type="Gene3D" id="1.10.10.10">
    <property type="entry name" value="Winged helix-like DNA-binding domain superfamily/Winged helix DNA-binding domain"/>
    <property type="match status" value="1"/>
</dbReference>
<name>A0AB38VRN7_9CORY</name>
<dbReference type="GO" id="GO:0003700">
    <property type="term" value="F:DNA-binding transcription factor activity"/>
    <property type="evidence" value="ECO:0007669"/>
    <property type="project" value="InterPro"/>
</dbReference>
<dbReference type="Pfam" id="PF01047">
    <property type="entry name" value="MarR"/>
    <property type="match status" value="1"/>
</dbReference>
<dbReference type="AlphaFoldDB" id="A0AB38VRN7"/>
<proteinExistence type="inferred from homology"/>
<dbReference type="InterPro" id="IPR043129">
    <property type="entry name" value="ATPase_NBD"/>
</dbReference>
<evidence type="ECO:0000256" key="1">
    <source>
        <dbReference type="ARBA" id="ARBA00006479"/>
    </source>
</evidence>
<dbReference type="CDD" id="cd23763">
    <property type="entry name" value="ASKHA_ATPase_ROK"/>
    <property type="match status" value="1"/>
</dbReference>
<protein>
    <submittedName>
        <fullName evidence="3">ROK-family transcriptional regulator</fullName>
    </submittedName>
</protein>
<dbReference type="PANTHER" id="PTHR18964">
    <property type="entry name" value="ROK (REPRESSOR, ORF, KINASE) FAMILY"/>
    <property type="match status" value="1"/>
</dbReference>
<reference evidence="3 4" key="1">
    <citation type="submission" date="2018-12" db="EMBL/GenBank/DDBJ databases">
        <authorList>
            <consortium name="Pathogen Informatics"/>
        </authorList>
    </citation>
    <scope>NUCLEOTIDE SEQUENCE [LARGE SCALE GENOMIC DNA]</scope>
    <source>
        <strain evidence="3 4">NCTC949</strain>
    </source>
</reference>
<dbReference type="Gene3D" id="3.30.420.40">
    <property type="match status" value="1"/>
</dbReference>